<evidence type="ECO:0000259" key="1">
    <source>
        <dbReference type="PROSITE" id="PS51085"/>
    </source>
</evidence>
<name>A0ABP9Q2Q1_9PSEU</name>
<gene>
    <name evidence="2" type="ORF">GCM10023321_31230</name>
</gene>
<dbReference type="PROSITE" id="PS51085">
    <property type="entry name" value="2FE2S_FER_2"/>
    <property type="match status" value="1"/>
</dbReference>
<reference evidence="3" key="1">
    <citation type="journal article" date="2019" name="Int. J. Syst. Evol. Microbiol.">
        <title>The Global Catalogue of Microorganisms (GCM) 10K type strain sequencing project: providing services to taxonomists for standard genome sequencing and annotation.</title>
        <authorList>
            <consortium name="The Broad Institute Genomics Platform"/>
            <consortium name="The Broad Institute Genome Sequencing Center for Infectious Disease"/>
            <person name="Wu L."/>
            <person name="Ma J."/>
        </authorList>
    </citation>
    <scope>NUCLEOTIDE SEQUENCE [LARGE SCALE GENOMIC DNA]</scope>
    <source>
        <strain evidence="3">JCM 18303</strain>
    </source>
</reference>
<protein>
    <recommendedName>
        <fullName evidence="1">2Fe-2S ferredoxin-type domain-containing protein</fullName>
    </recommendedName>
</protein>
<organism evidence="2 3">
    <name type="scientific">Pseudonocardia eucalypti</name>
    <dbReference type="NCBI Taxonomy" id="648755"/>
    <lineage>
        <taxon>Bacteria</taxon>
        <taxon>Bacillati</taxon>
        <taxon>Actinomycetota</taxon>
        <taxon>Actinomycetes</taxon>
        <taxon>Pseudonocardiales</taxon>
        <taxon>Pseudonocardiaceae</taxon>
        <taxon>Pseudonocardia</taxon>
    </lineage>
</organism>
<feature type="domain" description="2Fe-2S ferredoxin-type" evidence="1">
    <location>
        <begin position="1"/>
        <end position="93"/>
    </location>
</feature>
<dbReference type="InterPro" id="IPR001041">
    <property type="entry name" value="2Fe-2S_ferredoxin-type"/>
</dbReference>
<comment type="caution">
    <text evidence="2">The sequence shown here is derived from an EMBL/GenBank/DDBJ whole genome shotgun (WGS) entry which is preliminary data.</text>
</comment>
<keyword evidence="3" id="KW-1185">Reference proteome</keyword>
<dbReference type="CDD" id="cd00207">
    <property type="entry name" value="fer2"/>
    <property type="match status" value="1"/>
</dbReference>
<dbReference type="InterPro" id="IPR036010">
    <property type="entry name" value="2Fe-2S_ferredoxin-like_sf"/>
</dbReference>
<accession>A0ABP9Q2Q1</accession>
<dbReference type="Proteomes" id="UP001428817">
    <property type="component" value="Unassembled WGS sequence"/>
</dbReference>
<dbReference type="Pfam" id="PF00111">
    <property type="entry name" value="Fer2"/>
    <property type="match status" value="1"/>
</dbReference>
<evidence type="ECO:0000313" key="3">
    <source>
        <dbReference type="Proteomes" id="UP001428817"/>
    </source>
</evidence>
<dbReference type="EMBL" id="BAABJP010000010">
    <property type="protein sequence ID" value="GAA5156139.1"/>
    <property type="molecule type" value="Genomic_DNA"/>
</dbReference>
<dbReference type="SUPFAM" id="SSF54292">
    <property type="entry name" value="2Fe-2S ferredoxin-like"/>
    <property type="match status" value="1"/>
</dbReference>
<proteinExistence type="predicted"/>
<dbReference type="Gene3D" id="3.10.20.30">
    <property type="match status" value="1"/>
</dbReference>
<evidence type="ECO:0000313" key="2">
    <source>
        <dbReference type="EMBL" id="GAA5156139.1"/>
    </source>
</evidence>
<dbReference type="InterPro" id="IPR012675">
    <property type="entry name" value="Beta-grasp_dom_sf"/>
</dbReference>
<sequence>MQPAGVEFTVPEGEPVMRAAQRLNLRWPNVCGGEAMCGVCFVRVLEGAEHTSEMKREERFRLDFVGKGKDDTARLACQLRITGPVTLFKRGVR</sequence>